<keyword evidence="2" id="KW-0732">Signal</keyword>
<dbReference type="Proteomes" id="UP000582016">
    <property type="component" value="Unassembled WGS sequence"/>
</dbReference>
<reference evidence="3 4" key="1">
    <citation type="submission" date="2020-05" db="EMBL/GenBank/DDBJ databases">
        <title>Identification and distribution of gene clusters putatively required for synthesis of sphingolipid metabolism inhibitors in phylogenetically diverse species of the filamentous fungus Fusarium.</title>
        <authorList>
            <person name="Kim H.-S."/>
            <person name="Busman M."/>
            <person name="Brown D.W."/>
            <person name="Divon H."/>
            <person name="Uhlig S."/>
            <person name="Proctor R.H."/>
        </authorList>
    </citation>
    <scope>NUCLEOTIDE SEQUENCE [LARGE SCALE GENOMIC DNA]</scope>
    <source>
        <strain evidence="3 4">NRRL 13617</strain>
    </source>
</reference>
<evidence type="ECO:0000313" key="3">
    <source>
        <dbReference type="EMBL" id="KAF5562573.1"/>
    </source>
</evidence>
<feature type="region of interest" description="Disordered" evidence="1">
    <location>
        <begin position="18"/>
        <end position="48"/>
    </location>
</feature>
<evidence type="ECO:0000256" key="2">
    <source>
        <dbReference type="SAM" id="SignalP"/>
    </source>
</evidence>
<feature type="signal peptide" evidence="2">
    <location>
        <begin position="1"/>
        <end position="16"/>
    </location>
</feature>
<organism evidence="3 4">
    <name type="scientific">Fusarium phyllophilum</name>
    <dbReference type="NCBI Taxonomy" id="47803"/>
    <lineage>
        <taxon>Eukaryota</taxon>
        <taxon>Fungi</taxon>
        <taxon>Dikarya</taxon>
        <taxon>Ascomycota</taxon>
        <taxon>Pezizomycotina</taxon>
        <taxon>Sordariomycetes</taxon>
        <taxon>Hypocreomycetidae</taxon>
        <taxon>Hypocreales</taxon>
        <taxon>Nectriaceae</taxon>
        <taxon>Fusarium</taxon>
        <taxon>Fusarium fujikuroi species complex</taxon>
    </lineage>
</organism>
<dbReference type="EMBL" id="JAAOAQ010000184">
    <property type="protein sequence ID" value="KAF5562573.1"/>
    <property type="molecule type" value="Genomic_DNA"/>
</dbReference>
<gene>
    <name evidence="3" type="ORF">FPHYL_5557</name>
</gene>
<comment type="caution">
    <text evidence="3">The sequence shown here is derived from an EMBL/GenBank/DDBJ whole genome shotgun (WGS) entry which is preliminary data.</text>
</comment>
<feature type="non-terminal residue" evidence="3">
    <location>
        <position position="48"/>
    </location>
</feature>
<keyword evidence="4" id="KW-1185">Reference proteome</keyword>
<sequence length="48" mass="4802">MKFQLTILTLAVLAVAKPQAPPDPAPAPPDPAPTPPSTSEPPAPPPAP</sequence>
<accession>A0A8H5JWC4</accession>
<name>A0A8H5JWC4_9HYPO</name>
<feature type="compositionally biased region" description="Pro residues" evidence="1">
    <location>
        <begin position="19"/>
        <end position="48"/>
    </location>
</feature>
<protein>
    <submittedName>
        <fullName evidence="3">Uncharacterized protein</fullName>
    </submittedName>
</protein>
<feature type="chain" id="PRO_5034247120" evidence="2">
    <location>
        <begin position="17"/>
        <end position="48"/>
    </location>
</feature>
<dbReference type="AlphaFoldDB" id="A0A8H5JWC4"/>
<evidence type="ECO:0000256" key="1">
    <source>
        <dbReference type="SAM" id="MobiDB-lite"/>
    </source>
</evidence>
<evidence type="ECO:0000313" key="4">
    <source>
        <dbReference type="Proteomes" id="UP000582016"/>
    </source>
</evidence>
<proteinExistence type="predicted"/>